<dbReference type="RefSeq" id="WP_126581382.1">
    <property type="nucleotide sequence ID" value="NZ_BIFR01000001.1"/>
</dbReference>
<keyword evidence="5 9" id="KW-0812">Transmembrane</keyword>
<gene>
    <name evidence="11" type="ORF">KTT_37510</name>
</gene>
<dbReference type="InterPro" id="IPR003663">
    <property type="entry name" value="Sugar/inositol_transpt"/>
</dbReference>
<dbReference type="PROSITE" id="PS00216">
    <property type="entry name" value="SUGAR_TRANSPORT_1"/>
    <property type="match status" value="2"/>
</dbReference>
<dbReference type="InterPro" id="IPR020846">
    <property type="entry name" value="MFS_dom"/>
</dbReference>
<feature type="transmembrane region" description="Helical" evidence="9">
    <location>
        <begin position="361"/>
        <end position="383"/>
    </location>
</feature>
<feature type="transmembrane region" description="Helical" evidence="9">
    <location>
        <begin position="403"/>
        <end position="423"/>
    </location>
</feature>
<comment type="subcellular location">
    <subcellularLocation>
        <location evidence="1">Cell membrane</location>
        <topology evidence="1">Multi-pass membrane protein</topology>
    </subcellularLocation>
</comment>
<dbReference type="Pfam" id="PF00083">
    <property type="entry name" value="Sugar_tr"/>
    <property type="match status" value="1"/>
</dbReference>
<dbReference type="PROSITE" id="PS00217">
    <property type="entry name" value="SUGAR_TRANSPORT_2"/>
    <property type="match status" value="1"/>
</dbReference>
<dbReference type="PANTHER" id="PTHR48020">
    <property type="entry name" value="PROTON MYO-INOSITOL COTRANSPORTER"/>
    <property type="match status" value="1"/>
</dbReference>
<evidence type="ECO:0000313" key="12">
    <source>
        <dbReference type="Proteomes" id="UP000287352"/>
    </source>
</evidence>
<feature type="transmembrane region" description="Helical" evidence="9">
    <location>
        <begin position="429"/>
        <end position="447"/>
    </location>
</feature>
<keyword evidence="3 8" id="KW-0813">Transport</keyword>
<feature type="transmembrane region" description="Helical" evidence="9">
    <location>
        <begin position="68"/>
        <end position="88"/>
    </location>
</feature>
<dbReference type="GO" id="GO:0022857">
    <property type="term" value="F:transmembrane transporter activity"/>
    <property type="evidence" value="ECO:0007669"/>
    <property type="project" value="InterPro"/>
</dbReference>
<dbReference type="PANTHER" id="PTHR48020:SF12">
    <property type="entry name" value="PROTON MYO-INOSITOL COTRANSPORTER"/>
    <property type="match status" value="1"/>
</dbReference>
<dbReference type="PRINTS" id="PR00171">
    <property type="entry name" value="SUGRTRNSPORT"/>
</dbReference>
<keyword evidence="4" id="KW-1003">Cell membrane</keyword>
<dbReference type="OrthoDB" id="9783823at2"/>
<dbReference type="SUPFAM" id="SSF103473">
    <property type="entry name" value="MFS general substrate transporter"/>
    <property type="match status" value="1"/>
</dbReference>
<dbReference type="AlphaFoldDB" id="A0A402A448"/>
<keyword evidence="12" id="KW-1185">Reference proteome</keyword>
<feature type="transmembrane region" description="Helical" evidence="9">
    <location>
        <begin position="331"/>
        <end position="355"/>
    </location>
</feature>
<dbReference type="InterPro" id="IPR050814">
    <property type="entry name" value="Myo-inositol_Transporter"/>
</dbReference>
<keyword evidence="7 9" id="KW-0472">Membrane</keyword>
<evidence type="ECO:0000256" key="7">
    <source>
        <dbReference type="ARBA" id="ARBA00023136"/>
    </source>
</evidence>
<feature type="transmembrane region" description="Helical" evidence="9">
    <location>
        <begin position="27"/>
        <end position="48"/>
    </location>
</feature>
<evidence type="ECO:0000256" key="1">
    <source>
        <dbReference type="ARBA" id="ARBA00004651"/>
    </source>
</evidence>
<sequence length="480" mass="51968">MADSSRPFNNESATRPFPDKPHYAAKVYLIAIVAALGGFLFGYDTGVISGALLYLKQDFALNSTQQEIAVSSVLIGSILGAVAGGRLSDGLGRKMSLIIMGIIFAVGAILSAFAPNFPFFLVCRIILGFGIGASSFLAPMYIAEMAPPSLRGSLVALDQLLITAGISISYFVDLAFAHAGLGWRPMVGVAVIPGLALLIGMLFLTETPRWLAERGRWREAELAMDHLSVEERQTELTAIREALRVNTGGKVKLAEFFQSGLTWALIAGIGLAIFQQLVGINTVIYYAPTIFTFAGFQSASSAILATSVVGAVNFFTTLLAVFIIDRVGRRPLLLGGLVGIIISLIVMGFIFLTGASNTGTLVLIALLVYIFSFAIGLGPVFWLMSSEIFPTRVRASGAAISTFFNWTFNFLISVTFLSLVNAIGISSTFWLYAVFAVIAFAFCWYVIPETKGRTLEDIESFWKNDRKWEPAPTERRLAHD</sequence>
<feature type="transmembrane region" description="Helical" evidence="9">
    <location>
        <begin position="95"/>
        <end position="113"/>
    </location>
</feature>
<dbReference type="PROSITE" id="PS50850">
    <property type="entry name" value="MFS"/>
    <property type="match status" value="1"/>
</dbReference>
<dbReference type="InterPro" id="IPR005829">
    <property type="entry name" value="Sugar_transporter_CS"/>
</dbReference>
<dbReference type="Gene3D" id="1.20.1250.20">
    <property type="entry name" value="MFS general substrate transporter like domains"/>
    <property type="match status" value="1"/>
</dbReference>
<feature type="transmembrane region" description="Helical" evidence="9">
    <location>
        <begin position="183"/>
        <end position="204"/>
    </location>
</feature>
<dbReference type="GO" id="GO:0005886">
    <property type="term" value="C:plasma membrane"/>
    <property type="evidence" value="ECO:0007669"/>
    <property type="project" value="UniProtKB-SubCell"/>
</dbReference>
<accession>A0A402A448</accession>
<evidence type="ECO:0000256" key="6">
    <source>
        <dbReference type="ARBA" id="ARBA00022989"/>
    </source>
</evidence>
<reference evidence="12" key="1">
    <citation type="submission" date="2018-12" db="EMBL/GenBank/DDBJ databases">
        <title>Tengunoibacter tsumagoiensis gen. nov., sp. nov., Dictyobacter kobayashii sp. nov., D. alpinus sp. nov., and D. joshuensis sp. nov. and description of Dictyobacteraceae fam. nov. within the order Ktedonobacterales isolated from Tengu-no-mugimeshi.</title>
        <authorList>
            <person name="Wang C.M."/>
            <person name="Zheng Y."/>
            <person name="Sakai Y."/>
            <person name="Toyoda A."/>
            <person name="Minakuchi Y."/>
            <person name="Abe K."/>
            <person name="Yokota A."/>
            <person name="Yabe S."/>
        </authorList>
    </citation>
    <scope>NUCLEOTIDE SEQUENCE [LARGE SCALE GENOMIC DNA]</scope>
    <source>
        <strain evidence="12">Uno3</strain>
    </source>
</reference>
<dbReference type="InterPro" id="IPR005828">
    <property type="entry name" value="MFS_sugar_transport-like"/>
</dbReference>
<dbReference type="EMBL" id="BIFR01000001">
    <property type="protein sequence ID" value="GCE13892.1"/>
    <property type="molecule type" value="Genomic_DNA"/>
</dbReference>
<name>A0A402A448_9CHLR</name>
<dbReference type="InterPro" id="IPR036259">
    <property type="entry name" value="MFS_trans_sf"/>
</dbReference>
<feature type="domain" description="Major facilitator superfamily (MFS) profile" evidence="10">
    <location>
        <begin position="30"/>
        <end position="451"/>
    </location>
</feature>
<evidence type="ECO:0000256" key="3">
    <source>
        <dbReference type="ARBA" id="ARBA00022448"/>
    </source>
</evidence>
<evidence type="ECO:0000256" key="9">
    <source>
        <dbReference type="SAM" id="Phobius"/>
    </source>
</evidence>
<evidence type="ECO:0000256" key="8">
    <source>
        <dbReference type="RuleBase" id="RU003346"/>
    </source>
</evidence>
<evidence type="ECO:0000256" key="5">
    <source>
        <dbReference type="ARBA" id="ARBA00022692"/>
    </source>
</evidence>
<proteinExistence type="inferred from homology"/>
<protein>
    <submittedName>
        <fullName evidence="11">MFS transporter</fullName>
    </submittedName>
</protein>
<dbReference type="FunFam" id="1.20.1250.20:FF:000073">
    <property type="entry name" value="MFS myo-inositol transporter, putative"/>
    <property type="match status" value="1"/>
</dbReference>
<dbReference type="CDD" id="cd17359">
    <property type="entry name" value="MFS_XylE_like"/>
    <property type="match status" value="1"/>
</dbReference>
<evidence type="ECO:0000259" key="10">
    <source>
        <dbReference type="PROSITE" id="PS50850"/>
    </source>
</evidence>
<organism evidence="11 12">
    <name type="scientific">Tengunoibacter tsumagoiensis</name>
    <dbReference type="NCBI Taxonomy" id="2014871"/>
    <lineage>
        <taxon>Bacteria</taxon>
        <taxon>Bacillati</taxon>
        <taxon>Chloroflexota</taxon>
        <taxon>Ktedonobacteria</taxon>
        <taxon>Ktedonobacterales</taxon>
        <taxon>Dictyobacteraceae</taxon>
        <taxon>Tengunoibacter</taxon>
    </lineage>
</organism>
<dbReference type="NCBIfam" id="TIGR00879">
    <property type="entry name" value="SP"/>
    <property type="match status" value="1"/>
</dbReference>
<feature type="transmembrane region" description="Helical" evidence="9">
    <location>
        <begin position="260"/>
        <end position="287"/>
    </location>
</feature>
<comment type="similarity">
    <text evidence="2 8">Belongs to the major facilitator superfamily. Sugar transporter (TC 2.A.1.1) family.</text>
</comment>
<evidence type="ECO:0000313" key="11">
    <source>
        <dbReference type="EMBL" id="GCE13892.1"/>
    </source>
</evidence>
<feature type="transmembrane region" description="Helical" evidence="9">
    <location>
        <begin position="119"/>
        <end position="142"/>
    </location>
</feature>
<evidence type="ECO:0000256" key="2">
    <source>
        <dbReference type="ARBA" id="ARBA00010992"/>
    </source>
</evidence>
<dbReference type="Proteomes" id="UP000287352">
    <property type="component" value="Unassembled WGS sequence"/>
</dbReference>
<dbReference type="InterPro" id="IPR047984">
    <property type="entry name" value="XylE-like"/>
</dbReference>
<feature type="transmembrane region" description="Helical" evidence="9">
    <location>
        <begin position="299"/>
        <end position="324"/>
    </location>
</feature>
<comment type="caution">
    <text evidence="11">The sequence shown here is derived from an EMBL/GenBank/DDBJ whole genome shotgun (WGS) entry which is preliminary data.</text>
</comment>
<evidence type="ECO:0000256" key="4">
    <source>
        <dbReference type="ARBA" id="ARBA00022475"/>
    </source>
</evidence>
<keyword evidence="6 9" id="KW-1133">Transmembrane helix</keyword>